<comment type="caution">
    <text evidence="4">The sequence shown here is derived from an EMBL/GenBank/DDBJ whole genome shotgun (WGS) entry which is preliminary data.</text>
</comment>
<dbReference type="PROSITE" id="PS01066">
    <property type="entry name" value="UPP_SYNTHASE"/>
    <property type="match status" value="1"/>
</dbReference>
<dbReference type="AlphaFoldDB" id="A0A2G9YS51"/>
<dbReference type="InterPro" id="IPR001441">
    <property type="entry name" value="UPP_synth-like"/>
</dbReference>
<comment type="caution">
    <text evidence="3">Lacks conserved residue(s) required for the propagation of feature annotation.</text>
</comment>
<feature type="binding site" evidence="3">
    <location>
        <begin position="75"/>
        <end position="77"/>
    </location>
    <ligand>
        <name>substrate</name>
    </ligand>
</feature>
<comment type="similarity">
    <text evidence="2">Belongs to the UPP synthase family. Z-FPP synthase subfamily.</text>
</comment>
<protein>
    <recommendedName>
        <fullName evidence="3">Isoprenyl transferase</fullName>
        <ecNumber evidence="3">2.5.1.-</ecNumber>
    </recommendedName>
</protein>
<dbReference type="EC" id="2.5.1.-" evidence="3"/>
<dbReference type="InterPro" id="IPR018520">
    <property type="entry name" value="UPP_synth-like_CS"/>
</dbReference>
<dbReference type="PANTHER" id="PTHR10291">
    <property type="entry name" value="DEHYDRODOLICHYL DIPHOSPHATE SYNTHASE FAMILY MEMBER"/>
    <property type="match status" value="1"/>
</dbReference>
<feature type="binding site" evidence="3">
    <location>
        <position position="30"/>
    </location>
    <ligand>
        <name>Mg(2+)</name>
        <dbReference type="ChEBI" id="CHEBI:18420"/>
    </ligand>
</feature>
<evidence type="ECO:0000256" key="3">
    <source>
        <dbReference type="HAMAP-Rule" id="MF_01139"/>
    </source>
</evidence>
<evidence type="ECO:0000313" key="4">
    <source>
        <dbReference type="EMBL" id="PIP22022.1"/>
    </source>
</evidence>
<keyword evidence="3" id="KW-0479">Metal-binding</keyword>
<dbReference type="CDD" id="cd00475">
    <property type="entry name" value="Cis_IPPS"/>
    <property type="match status" value="1"/>
</dbReference>
<dbReference type="SUPFAM" id="SSF64005">
    <property type="entry name" value="Undecaprenyl diphosphate synthase"/>
    <property type="match status" value="1"/>
</dbReference>
<dbReference type="Proteomes" id="UP000229054">
    <property type="component" value="Unassembled WGS sequence"/>
</dbReference>
<accession>A0A2G9YS51</accession>
<dbReference type="PANTHER" id="PTHR10291:SF43">
    <property type="entry name" value="DEHYDRODOLICHYL DIPHOSPHATE SYNTHASE COMPLEX SUBUNIT DHDDS"/>
    <property type="match status" value="1"/>
</dbReference>
<dbReference type="HAMAP" id="MF_01139">
    <property type="entry name" value="ISPT"/>
    <property type="match status" value="1"/>
</dbReference>
<gene>
    <name evidence="4" type="primary">uppS</name>
    <name evidence="4" type="ORF">COX38_02920</name>
</gene>
<sequence length="247" mass="29156">MRFPHLHLRFHIMKAWFMKTIPYHVVLFPDGNRRWAKEKGLPALKGHWEGYKNLLKFCRWCQKRGVKVITAFGFSTENWDRSKREVSYLMKLLERGISDKSHVKDLQKYKVKVKIIGQKKRLPESLQKAITRIEALTKNNNELQLNLAISYGGRWDIVQAVQQIVRKKIPSPKITEELITNHLSTAGLPDPDLIIRPGGERRLSNFVLWQGAYSELYFCEKYWPAFTEKDLDEAIREYAQRNRRFGQ</sequence>
<evidence type="ECO:0000313" key="5">
    <source>
        <dbReference type="Proteomes" id="UP000229054"/>
    </source>
</evidence>
<comment type="function">
    <text evidence="3">Catalyzes the condensation of isopentenyl diphosphate (IPP) with allylic pyrophosphates generating different type of terpenoids.</text>
</comment>
<proteinExistence type="inferred from homology"/>
<feature type="active site" evidence="3">
    <location>
        <position position="30"/>
    </location>
</feature>
<dbReference type="Gene3D" id="3.40.1180.10">
    <property type="entry name" value="Decaprenyl diphosphate synthase-like"/>
    <property type="match status" value="1"/>
</dbReference>
<feature type="active site" description="Proton acceptor" evidence="3">
    <location>
        <position position="78"/>
    </location>
</feature>
<dbReference type="EMBL" id="PCRN01000098">
    <property type="protein sequence ID" value="PIP22022.1"/>
    <property type="molecule type" value="Genomic_DNA"/>
</dbReference>
<dbReference type="GO" id="GO:0016094">
    <property type="term" value="P:polyprenol biosynthetic process"/>
    <property type="evidence" value="ECO:0007669"/>
    <property type="project" value="TreeGrafter"/>
</dbReference>
<dbReference type="Pfam" id="PF01255">
    <property type="entry name" value="Prenyltransf"/>
    <property type="match status" value="1"/>
</dbReference>
<comment type="subunit">
    <text evidence="3">Homodimer.</text>
</comment>
<keyword evidence="1 3" id="KW-0808">Transferase</keyword>
<comment type="cofactor">
    <cofactor evidence="3">
        <name>Mg(2+)</name>
        <dbReference type="ChEBI" id="CHEBI:18420"/>
    </cofactor>
    <text evidence="3">Binds 2 magnesium ions per subunit.</text>
</comment>
<keyword evidence="3" id="KW-0460">Magnesium</keyword>
<feature type="binding site" evidence="3">
    <location>
        <position position="47"/>
    </location>
    <ligand>
        <name>substrate</name>
    </ligand>
</feature>
<feature type="binding site" evidence="3">
    <location>
        <position position="215"/>
    </location>
    <ligand>
        <name>Mg(2+)</name>
        <dbReference type="ChEBI" id="CHEBI:18420"/>
    </ligand>
</feature>
<feature type="binding site" evidence="3">
    <location>
        <position position="35"/>
    </location>
    <ligand>
        <name>substrate</name>
    </ligand>
</feature>
<dbReference type="InterPro" id="IPR036424">
    <property type="entry name" value="UPP_synth-like_sf"/>
</dbReference>
<dbReference type="NCBIfam" id="TIGR00055">
    <property type="entry name" value="uppS"/>
    <property type="match status" value="1"/>
</dbReference>
<name>A0A2G9YS51_9BACT</name>
<evidence type="ECO:0000256" key="2">
    <source>
        <dbReference type="ARBA" id="ARBA00038453"/>
    </source>
</evidence>
<feature type="binding site" evidence="3">
    <location>
        <begin position="202"/>
        <end position="204"/>
    </location>
    <ligand>
        <name>substrate</name>
    </ligand>
</feature>
<feature type="binding site" evidence="3">
    <location>
        <position position="79"/>
    </location>
    <ligand>
        <name>substrate</name>
    </ligand>
</feature>
<reference evidence="4 5" key="1">
    <citation type="submission" date="2017-09" db="EMBL/GenBank/DDBJ databases">
        <title>Depth-based differentiation of microbial function through sediment-hosted aquifers and enrichment of novel symbionts in the deep terrestrial subsurface.</title>
        <authorList>
            <person name="Probst A.J."/>
            <person name="Ladd B."/>
            <person name="Jarett J.K."/>
            <person name="Geller-Mcgrath D.E."/>
            <person name="Sieber C.M."/>
            <person name="Emerson J.B."/>
            <person name="Anantharaman K."/>
            <person name="Thomas B.C."/>
            <person name="Malmstrom R."/>
            <person name="Stieglmeier M."/>
            <person name="Klingl A."/>
            <person name="Woyke T."/>
            <person name="Ryan C.M."/>
            <person name="Banfield J.F."/>
        </authorList>
    </citation>
    <scope>NUCLEOTIDE SEQUENCE [LARGE SCALE GENOMIC DNA]</scope>
    <source>
        <strain evidence="4">CG23_combo_of_CG06-09_8_20_14_all_39_25</strain>
    </source>
</reference>
<evidence type="ECO:0000256" key="1">
    <source>
        <dbReference type="ARBA" id="ARBA00022679"/>
    </source>
</evidence>
<organism evidence="4 5">
    <name type="scientific">Candidatus Nealsonbacteria bacterium CG23_combo_of_CG06-09_8_20_14_all_39_25</name>
    <dbReference type="NCBI Taxonomy" id="1974723"/>
    <lineage>
        <taxon>Bacteria</taxon>
        <taxon>Candidatus Nealsoniibacteriota</taxon>
    </lineage>
</organism>
<dbReference type="FunFam" id="3.40.1180.10:FF:000001">
    <property type="entry name" value="(2E,6E)-farnesyl-diphosphate-specific ditrans,polycis-undecaprenyl-diphosphate synthase"/>
    <property type="match status" value="1"/>
</dbReference>
<feature type="binding site" evidence="3">
    <location>
        <begin position="31"/>
        <end position="34"/>
    </location>
    <ligand>
        <name>substrate</name>
    </ligand>
</feature>
<feature type="binding site" evidence="3">
    <location>
        <position position="196"/>
    </location>
    <ligand>
        <name>substrate</name>
    </ligand>
</feature>
<dbReference type="GO" id="GO:0045547">
    <property type="term" value="F:ditrans,polycis-polyprenyl diphosphate synthase [(2E,6E)-farnesyl diphosphate specific] activity"/>
    <property type="evidence" value="ECO:0007669"/>
    <property type="project" value="TreeGrafter"/>
</dbReference>
<feature type="binding site" evidence="3">
    <location>
        <position position="81"/>
    </location>
    <ligand>
        <name>substrate</name>
    </ligand>
</feature>
<dbReference type="GO" id="GO:0000287">
    <property type="term" value="F:magnesium ion binding"/>
    <property type="evidence" value="ECO:0007669"/>
    <property type="project" value="UniProtKB-UniRule"/>
</dbReference>